<proteinExistence type="predicted"/>
<dbReference type="SUPFAM" id="SSF58104">
    <property type="entry name" value="Methyl-accepting chemotaxis protein (MCP) signaling domain"/>
    <property type="match status" value="1"/>
</dbReference>
<dbReference type="Pfam" id="PF00015">
    <property type="entry name" value="MCPsignal"/>
    <property type="match status" value="1"/>
</dbReference>
<dbReference type="SMART" id="SM00283">
    <property type="entry name" value="MA"/>
    <property type="match status" value="1"/>
</dbReference>
<reference evidence="4" key="1">
    <citation type="submission" date="2024-05" db="EMBL/GenBank/DDBJ databases">
        <title>Isolation and characterization of Sporomusa carbonis sp. nov., a carboxydotrophic hydrogenogen in the genus of Sporomusa isolated from a charcoal burning pile.</title>
        <authorList>
            <person name="Boeer T."/>
            <person name="Rosenbaum F."/>
            <person name="Eysell L."/>
            <person name="Mueller V."/>
            <person name="Daniel R."/>
            <person name="Poehlein A."/>
        </authorList>
    </citation>
    <scope>NUCLEOTIDE SEQUENCE [LARGE SCALE GENOMIC DNA]</scope>
    <source>
        <strain evidence="4">DSM 10669</strain>
    </source>
</reference>
<dbReference type="EMBL" id="CP155573">
    <property type="protein sequence ID" value="XFO66318.1"/>
    <property type="molecule type" value="Genomic_DNA"/>
</dbReference>
<evidence type="ECO:0000313" key="5">
    <source>
        <dbReference type="Proteomes" id="UP000216752"/>
    </source>
</evidence>
<evidence type="ECO:0000256" key="1">
    <source>
        <dbReference type="ARBA" id="ARBA00023224"/>
    </source>
</evidence>
<dbReference type="PANTHER" id="PTHR32089:SF112">
    <property type="entry name" value="LYSOZYME-LIKE PROTEIN-RELATED"/>
    <property type="match status" value="1"/>
</dbReference>
<dbReference type="Gene3D" id="1.10.287.950">
    <property type="entry name" value="Methyl-accepting chemotaxis protein"/>
    <property type="match status" value="1"/>
</dbReference>
<dbReference type="PROSITE" id="PS50111">
    <property type="entry name" value="CHEMOTAXIS_TRANSDUC_2"/>
    <property type="match status" value="1"/>
</dbReference>
<keyword evidence="1 2" id="KW-0807">Transducer</keyword>
<protein>
    <submittedName>
        <fullName evidence="4">Sensory transducer protein YfmS</fullName>
    </submittedName>
</protein>
<dbReference type="RefSeq" id="WP_094602999.1">
    <property type="nucleotide sequence ID" value="NZ_CP155573.1"/>
</dbReference>
<name>A0ABZ3ILM7_9FIRM</name>
<dbReference type="Proteomes" id="UP000216752">
    <property type="component" value="Chromosome"/>
</dbReference>
<organism evidence="4 5">
    <name type="scientific">Sporomusa silvacetica DSM 10669</name>
    <dbReference type="NCBI Taxonomy" id="1123289"/>
    <lineage>
        <taxon>Bacteria</taxon>
        <taxon>Bacillati</taxon>
        <taxon>Bacillota</taxon>
        <taxon>Negativicutes</taxon>
        <taxon>Selenomonadales</taxon>
        <taxon>Sporomusaceae</taxon>
        <taxon>Sporomusa</taxon>
    </lineage>
</organism>
<sequence length="283" mass="30745">MDYEKYFQEELSDEEILRAFAVVMPFLNDMVRDDMAFGLSDLTQYIAYAGAESFDLNVVYGSEPIKEVKECLRSGQIQKADLPEHVLGSAMKVIIKPIRNAKGAIIGSLSDGIAMGDIIRLLSAITEVAESISQVAVNMEQMAQSSVDLAATGQQAAQLTRKASEASKQTEEVLELIRDIANETNLLGLNAAIEAARAGEHGRGFSVVAEEVRQLAMQTKESVKSIKTIINKIDESIQDISKAIEDTAATCQQQAAVNEEISASLANVEGHVRGLNEFSKKFS</sequence>
<evidence type="ECO:0000259" key="3">
    <source>
        <dbReference type="PROSITE" id="PS50111"/>
    </source>
</evidence>
<dbReference type="InterPro" id="IPR004089">
    <property type="entry name" value="MCPsignal_dom"/>
</dbReference>
<feature type="domain" description="Methyl-accepting transducer" evidence="3">
    <location>
        <begin position="114"/>
        <end position="283"/>
    </location>
</feature>
<keyword evidence="5" id="KW-1185">Reference proteome</keyword>
<gene>
    <name evidence="4" type="primary">yfmS_4</name>
    <name evidence="4" type="ORF">SPSIL_024680</name>
</gene>
<evidence type="ECO:0000256" key="2">
    <source>
        <dbReference type="PROSITE-ProRule" id="PRU00284"/>
    </source>
</evidence>
<dbReference type="PANTHER" id="PTHR32089">
    <property type="entry name" value="METHYL-ACCEPTING CHEMOTAXIS PROTEIN MCPB"/>
    <property type="match status" value="1"/>
</dbReference>
<accession>A0ABZ3ILM7</accession>
<evidence type="ECO:0000313" key="4">
    <source>
        <dbReference type="EMBL" id="XFO66318.1"/>
    </source>
</evidence>